<dbReference type="SUPFAM" id="SSF54236">
    <property type="entry name" value="Ubiquitin-like"/>
    <property type="match status" value="1"/>
</dbReference>
<evidence type="ECO:0000313" key="4">
    <source>
        <dbReference type="Proteomes" id="UP001314229"/>
    </source>
</evidence>
<dbReference type="PROSITE" id="PS50951">
    <property type="entry name" value="SARAH"/>
    <property type="match status" value="1"/>
</dbReference>
<dbReference type="InterPro" id="IPR033614">
    <property type="entry name" value="RASSF1-6"/>
</dbReference>
<dbReference type="InterPro" id="IPR029071">
    <property type="entry name" value="Ubiquitin-like_domsf"/>
</dbReference>
<dbReference type="PANTHER" id="PTHR22738:SF3">
    <property type="entry name" value="RAS ASSOCIATION DOMAIN-CONTAINING PROTEIN 6"/>
    <property type="match status" value="1"/>
</dbReference>
<keyword evidence="4" id="KW-1185">Reference proteome</keyword>
<proteinExistence type="predicted"/>
<dbReference type="CDD" id="cd21895">
    <property type="entry name" value="SARAH_RASSF6"/>
    <property type="match status" value="1"/>
</dbReference>
<sequence length="346" mass="39954">MNEAALLPLIQAGEGRTLSRAEFLSLMNTYNCFLKDQIQLHLSYSQGGDGEVVVEGFLNISWGVRRPIRLKIQDDKQMLPLSPVVTPDPTSPVSPLGNKRGMTRWGEYVDLHQIDEMAETPQETVVTTPLPGPAVYETSTLRPLRPKNSELEAESNLFRCMSDASLVKRRRGRGKSMEQREKERQHRFSINGHFYNYKTSIFTPSFGTSTKVRISSRMTTDQVIEQLLHKFKIENDPQEFALYCLHQSGEKRKLSNRDQPLWERILQGPSDDIMKIFLMDMDEEEVSNDVAQYLNLELPILEHVLLQIREEENREIQRVIGKYHHQHRLLSHMLSIKMSPHIETSV</sequence>
<dbReference type="Gene3D" id="3.10.20.90">
    <property type="entry name" value="Phosphatidylinositol 3-kinase Catalytic Subunit, Chain A, domain 1"/>
    <property type="match status" value="1"/>
</dbReference>
<organism evidence="3 4">
    <name type="scientific">Scomber scombrus</name>
    <name type="common">Atlantic mackerel</name>
    <name type="synonym">Scomber vernalis</name>
    <dbReference type="NCBI Taxonomy" id="13677"/>
    <lineage>
        <taxon>Eukaryota</taxon>
        <taxon>Metazoa</taxon>
        <taxon>Chordata</taxon>
        <taxon>Craniata</taxon>
        <taxon>Vertebrata</taxon>
        <taxon>Euteleostomi</taxon>
        <taxon>Actinopterygii</taxon>
        <taxon>Neopterygii</taxon>
        <taxon>Teleostei</taxon>
        <taxon>Neoteleostei</taxon>
        <taxon>Acanthomorphata</taxon>
        <taxon>Pelagiaria</taxon>
        <taxon>Scombriformes</taxon>
        <taxon>Scombridae</taxon>
        <taxon>Scomber</taxon>
    </lineage>
</organism>
<accession>A0AAV1N5F0</accession>
<dbReference type="Proteomes" id="UP001314229">
    <property type="component" value="Unassembled WGS sequence"/>
</dbReference>
<dbReference type="Pfam" id="PF00788">
    <property type="entry name" value="RA"/>
    <property type="match status" value="1"/>
</dbReference>
<dbReference type="Pfam" id="PF16517">
    <property type="entry name" value="Nore1-SARAH"/>
    <property type="match status" value="1"/>
</dbReference>
<feature type="domain" description="SARAH" evidence="2">
    <location>
        <begin position="290"/>
        <end position="337"/>
    </location>
</feature>
<dbReference type="GO" id="GO:0007165">
    <property type="term" value="P:signal transduction"/>
    <property type="evidence" value="ECO:0007669"/>
    <property type="project" value="InterPro"/>
</dbReference>
<dbReference type="SMART" id="SM00314">
    <property type="entry name" value="RA"/>
    <property type="match status" value="1"/>
</dbReference>
<dbReference type="EMBL" id="CAWUFR010000018">
    <property type="protein sequence ID" value="CAK6954720.1"/>
    <property type="molecule type" value="Genomic_DNA"/>
</dbReference>
<evidence type="ECO:0000259" key="1">
    <source>
        <dbReference type="PROSITE" id="PS50200"/>
    </source>
</evidence>
<evidence type="ECO:0000313" key="3">
    <source>
        <dbReference type="EMBL" id="CAK6954720.1"/>
    </source>
</evidence>
<name>A0AAV1N5F0_SCOSC</name>
<gene>
    <name evidence="3" type="ORF">FSCOSCO3_A011594</name>
</gene>
<protein>
    <submittedName>
        <fullName evidence="3">Ras association domain-containing protein 6 isoform X2</fullName>
    </submittedName>
</protein>
<comment type="caution">
    <text evidence="3">The sequence shown here is derived from an EMBL/GenBank/DDBJ whole genome shotgun (WGS) entry which is preliminary data.</text>
</comment>
<dbReference type="InterPro" id="IPR000159">
    <property type="entry name" value="RA_dom"/>
</dbReference>
<feature type="domain" description="Ras-associating" evidence="1">
    <location>
        <begin position="195"/>
        <end position="283"/>
    </location>
</feature>
<dbReference type="PANTHER" id="PTHR22738">
    <property type="entry name" value="RASSF"/>
    <property type="match status" value="1"/>
</dbReference>
<dbReference type="AlphaFoldDB" id="A0AAV1N5F0"/>
<evidence type="ECO:0000259" key="2">
    <source>
        <dbReference type="PROSITE" id="PS50951"/>
    </source>
</evidence>
<dbReference type="InterPro" id="IPR049787">
    <property type="entry name" value="SARAH_RASSF6"/>
</dbReference>
<dbReference type="PROSITE" id="PS50200">
    <property type="entry name" value="RA"/>
    <property type="match status" value="1"/>
</dbReference>
<dbReference type="InterPro" id="IPR011524">
    <property type="entry name" value="SARAH_dom"/>
</dbReference>
<reference evidence="3 4" key="1">
    <citation type="submission" date="2024-01" db="EMBL/GenBank/DDBJ databases">
        <authorList>
            <person name="Alioto T."/>
            <person name="Alioto T."/>
            <person name="Gomez Garrido J."/>
        </authorList>
    </citation>
    <scope>NUCLEOTIDE SEQUENCE [LARGE SCALE GENOMIC DNA]</scope>
</reference>